<name>A0ABU8A0K7_9ACTN</name>
<protein>
    <recommendedName>
        <fullName evidence="3">WXG100 family type VII secretion target</fullName>
    </recommendedName>
</protein>
<keyword evidence="2" id="KW-1185">Reference proteome</keyword>
<comment type="caution">
    <text evidence="1">The sequence shown here is derived from an EMBL/GenBank/DDBJ whole genome shotgun (WGS) entry which is preliminary data.</text>
</comment>
<dbReference type="EMBL" id="JARUMK010000001">
    <property type="protein sequence ID" value="MEH0559701.1"/>
    <property type="molecule type" value="Genomic_DNA"/>
</dbReference>
<evidence type="ECO:0000313" key="2">
    <source>
        <dbReference type="Proteomes" id="UP001382181"/>
    </source>
</evidence>
<organism evidence="1 2">
    <name type="scientific">Streptomyces silvae</name>
    <dbReference type="NCBI Taxonomy" id="2803812"/>
    <lineage>
        <taxon>Bacteria</taxon>
        <taxon>Bacillati</taxon>
        <taxon>Actinomycetota</taxon>
        <taxon>Actinomycetes</taxon>
        <taxon>Kitasatosporales</taxon>
        <taxon>Streptomycetaceae</taxon>
        <taxon>Streptomyces</taxon>
    </lineage>
</organism>
<proteinExistence type="predicted"/>
<dbReference type="RefSeq" id="WP_261988172.1">
    <property type="nucleotide sequence ID" value="NZ_JARUMK010000001.1"/>
</dbReference>
<sequence length="156" mass="16324">MWILSFEDEWGELKAAAAMRLNSAGGSGGSGAAKGSADYVVSDDELGDIGHAAFGLFNGLESTGKHAKVASETAGTSLKGDGFDTGAAFTEVIGTWETQVRTLLQACAHISNHLDYTKASKKADDEWIETQLRIVGPVAPEADGAVPASQISKYFQ</sequence>
<evidence type="ECO:0000313" key="1">
    <source>
        <dbReference type="EMBL" id="MEH0559701.1"/>
    </source>
</evidence>
<reference evidence="1 2" key="1">
    <citation type="submission" date="2023-04" db="EMBL/GenBank/DDBJ databases">
        <title>Genomic diversity of scab-causing Streptomyces spp. in the province of Quebec, Canada.</title>
        <authorList>
            <person name="Biessy A."/>
            <person name="Cadieux M."/>
            <person name="Ciotola M."/>
            <person name="Filion M."/>
        </authorList>
    </citation>
    <scope>NUCLEOTIDE SEQUENCE [LARGE SCALE GENOMIC DNA]</scope>
    <source>
        <strain evidence="1 2">B21-103</strain>
    </source>
</reference>
<evidence type="ECO:0008006" key="3">
    <source>
        <dbReference type="Google" id="ProtNLM"/>
    </source>
</evidence>
<dbReference type="Proteomes" id="UP001382181">
    <property type="component" value="Unassembled WGS sequence"/>
</dbReference>
<accession>A0ABU8A0K7</accession>
<gene>
    <name evidence="1" type="ORF">QBA37_10615</name>
</gene>